<dbReference type="RefSeq" id="WP_003952672.1">
    <property type="nucleotide sequence ID" value="NZ_CM000914.1"/>
</dbReference>
<dbReference type="SMART" id="SM00924">
    <property type="entry name" value="MgtE_N"/>
    <property type="match status" value="1"/>
</dbReference>
<dbReference type="Gene3D" id="1.25.60.10">
    <property type="entry name" value="MgtE N-terminal domain-like"/>
    <property type="match status" value="1"/>
</dbReference>
<dbReference type="Gene3D" id="3.10.580.10">
    <property type="entry name" value="CBS-domain"/>
    <property type="match status" value="1"/>
</dbReference>
<dbReference type="GO" id="GO:0016020">
    <property type="term" value="C:membrane"/>
    <property type="evidence" value="ECO:0007669"/>
    <property type="project" value="InterPro"/>
</dbReference>
<geneLocation type="plasmid" evidence="3 4">
    <name>pSCL4</name>
</geneLocation>
<dbReference type="Pfam" id="PF03448">
    <property type="entry name" value="MgtE_N"/>
    <property type="match status" value="1"/>
</dbReference>
<evidence type="ECO:0000313" key="4">
    <source>
        <dbReference type="Proteomes" id="UP000002357"/>
    </source>
</evidence>
<dbReference type="EMBL" id="CM000914">
    <property type="protein sequence ID" value="EFG04939.2"/>
    <property type="molecule type" value="Genomic_DNA"/>
</dbReference>
<evidence type="ECO:0000313" key="3">
    <source>
        <dbReference type="EMBL" id="EFG04939.2"/>
    </source>
</evidence>
<feature type="region of interest" description="Disordered" evidence="2">
    <location>
        <begin position="408"/>
        <end position="433"/>
    </location>
</feature>
<proteinExistence type="predicted"/>
<dbReference type="InterPro" id="IPR000644">
    <property type="entry name" value="CBS_dom"/>
</dbReference>
<dbReference type="InterPro" id="IPR006669">
    <property type="entry name" value="MgtE_transporter"/>
</dbReference>
<dbReference type="InterPro" id="IPR006668">
    <property type="entry name" value="Mg_transptr_MgtE_intracell_dom"/>
</dbReference>
<keyword evidence="1" id="KW-0129">CBS domain</keyword>
<sequence>MDGSLRLAELVGRPLLGRHEEAVGRLSDVIVRLRGQEHPLVTGVVGRLGRRREVFLPVTQVARWGTDHVALTSGRMDVRAFDRREGEVLLRADVLGHRLVDVREAEFVRAYDVLLEPVGDGWAVTRVLTRRRRGGPWRRRAGGGREEGWRDWKSVEPLIGHLPTVAGRRVLGRLGRLRPAGLADLLEEANRAESQEILGAVGADPELEADVFEELEPDARARLFRDWPDGQVAAVLGRMGADDAADAIGGLPQERRRPVLDALGAKQRLRVLTLLGFHPSSAGGLMSLDVLTAPADRTAEQALRSVRDAHSLQPEALSSLFVTAEGNRLTGVVPLVALVQAAPSHPLGDLADTDPVRVGPDTDVEDVALLMTDHNLLVVPVVGDADEILGVITVDDVLEVIVPRDWRQRARAPHPSPRPDASRTEPHTPPASP</sequence>
<protein>
    <submittedName>
        <fullName evidence="3">MgtE intracellular domain family protein</fullName>
    </submittedName>
</protein>
<dbReference type="InterPro" id="IPR038076">
    <property type="entry name" value="MgtE_N_sf"/>
</dbReference>
<dbReference type="OrthoDB" id="9790355at2"/>
<dbReference type="Pfam" id="PF00571">
    <property type="entry name" value="CBS"/>
    <property type="match status" value="2"/>
</dbReference>
<dbReference type="AlphaFoldDB" id="B5GLT0"/>
<dbReference type="PANTHER" id="PTHR43773">
    <property type="entry name" value="MAGNESIUM TRANSPORTER MGTE"/>
    <property type="match status" value="1"/>
</dbReference>
<dbReference type="SMART" id="SM00116">
    <property type="entry name" value="CBS"/>
    <property type="match status" value="2"/>
</dbReference>
<keyword evidence="3" id="KW-0614">Plasmid</keyword>
<dbReference type="PANTHER" id="PTHR43773:SF1">
    <property type="entry name" value="MAGNESIUM TRANSPORTER MGTE"/>
    <property type="match status" value="1"/>
</dbReference>
<dbReference type="Proteomes" id="UP000002357">
    <property type="component" value="Plasmid pSCL4"/>
</dbReference>
<dbReference type="SUPFAM" id="SSF54631">
    <property type="entry name" value="CBS-domain pair"/>
    <property type="match status" value="1"/>
</dbReference>
<organism evidence="3 4">
    <name type="scientific">Streptomyces clavuligerus</name>
    <dbReference type="NCBI Taxonomy" id="1901"/>
    <lineage>
        <taxon>Bacteria</taxon>
        <taxon>Bacillati</taxon>
        <taxon>Actinomycetota</taxon>
        <taxon>Actinomycetes</taxon>
        <taxon>Kitasatosporales</taxon>
        <taxon>Streptomycetaceae</taxon>
        <taxon>Streptomyces</taxon>
    </lineage>
</organism>
<evidence type="ECO:0000256" key="2">
    <source>
        <dbReference type="SAM" id="MobiDB-lite"/>
    </source>
</evidence>
<gene>
    <name evidence="3" type="ORF">SCLAV_p1457</name>
</gene>
<dbReference type="PROSITE" id="PS51371">
    <property type="entry name" value="CBS"/>
    <property type="match status" value="2"/>
</dbReference>
<name>B5GLT0_STRCL</name>
<dbReference type="CDD" id="cd04606">
    <property type="entry name" value="CBS_pair_Mg_transporter"/>
    <property type="match status" value="1"/>
</dbReference>
<dbReference type="eggNOG" id="COG2239">
    <property type="taxonomic scope" value="Bacteria"/>
</dbReference>
<dbReference type="GO" id="GO:0015095">
    <property type="term" value="F:magnesium ion transmembrane transporter activity"/>
    <property type="evidence" value="ECO:0007669"/>
    <property type="project" value="InterPro"/>
</dbReference>
<dbReference type="SUPFAM" id="SSF158791">
    <property type="entry name" value="MgtE N-terminal domain-like"/>
    <property type="match status" value="1"/>
</dbReference>
<accession>B5GLT0</accession>
<keyword evidence="4" id="KW-1185">Reference proteome</keyword>
<reference evidence="3 4" key="1">
    <citation type="journal article" date="2010" name="Genome Biol. Evol.">
        <title>The sequence of a 1.8-mb bacterial linear plasmid reveals a rich evolutionary reservoir of secondary metabolic pathways.</title>
        <authorList>
            <person name="Medema M.H."/>
            <person name="Trefzer A."/>
            <person name="Kovalchuk A."/>
            <person name="van den Berg M."/>
            <person name="Mueller U."/>
            <person name="Heijne W."/>
            <person name="Wu L."/>
            <person name="Alam M.T."/>
            <person name="Ronning C.M."/>
            <person name="Nierman W.C."/>
            <person name="Bovenberg R.A.L."/>
            <person name="Breitling R."/>
            <person name="Takano E."/>
        </authorList>
    </citation>
    <scope>NUCLEOTIDE SEQUENCE [LARGE SCALE GENOMIC DNA]</scope>
    <source>
        <strain evidence="4">ATCC 27064 / DSM 738 / JCM 4710 / NBRC 13307 / NCIMB 12785 / NRRL 3585 / VKM Ac-602</strain>
        <plasmid evidence="3">pSCL4</plasmid>
    </source>
</reference>
<evidence type="ECO:0000256" key="1">
    <source>
        <dbReference type="PROSITE-ProRule" id="PRU00703"/>
    </source>
</evidence>
<dbReference type="InterPro" id="IPR046342">
    <property type="entry name" value="CBS_dom_sf"/>
</dbReference>
<dbReference type="GeneID" id="93734513"/>